<feature type="transmembrane region" description="Helical" evidence="1">
    <location>
        <begin position="189"/>
        <end position="211"/>
    </location>
</feature>
<dbReference type="AlphaFoldDB" id="A0A501X9W3"/>
<evidence type="ECO:0000256" key="1">
    <source>
        <dbReference type="SAM" id="Phobius"/>
    </source>
</evidence>
<feature type="transmembrane region" description="Helical" evidence="1">
    <location>
        <begin position="155"/>
        <end position="177"/>
    </location>
</feature>
<proteinExistence type="predicted"/>
<reference evidence="2 3" key="1">
    <citation type="submission" date="2019-06" db="EMBL/GenBank/DDBJ databases">
        <title>Mycoplasma falconis type strain whole genome sequence.</title>
        <authorList>
            <person name="Spergser J."/>
        </authorList>
    </citation>
    <scope>NUCLEOTIDE SEQUENCE [LARGE SCALE GENOMIC DNA]</scope>
    <source>
        <strain evidence="2 3">ATCC 51372</strain>
    </source>
</reference>
<feature type="transmembrane region" description="Helical" evidence="1">
    <location>
        <begin position="12"/>
        <end position="33"/>
    </location>
</feature>
<dbReference type="Gene3D" id="1.10.1760.20">
    <property type="match status" value="1"/>
</dbReference>
<dbReference type="EMBL" id="VFSS01000007">
    <property type="protein sequence ID" value="TPE57194.1"/>
    <property type="molecule type" value="Genomic_DNA"/>
</dbReference>
<protein>
    <submittedName>
        <fullName evidence="2">ECF transporter S component</fullName>
    </submittedName>
</protein>
<keyword evidence="1" id="KW-1133">Transmembrane helix</keyword>
<accession>A0A501X9W3</accession>
<feature type="transmembrane region" description="Helical" evidence="1">
    <location>
        <begin position="112"/>
        <end position="135"/>
    </location>
</feature>
<keyword evidence="1" id="KW-0472">Membrane</keyword>
<dbReference type="GO" id="GO:0016020">
    <property type="term" value="C:membrane"/>
    <property type="evidence" value="ECO:0007669"/>
    <property type="project" value="InterPro"/>
</dbReference>
<sequence>MKRQIKLKSYKLTIYEIALYGILLTIYLIAAFLEKRVFRGAANISITYAVFIIFGLALGPWRAAFLGILCDTINQLIHGIGQWMIEYAIIPMVIGFISGWFIRLLNKKQKDIWISGFVLLMIVFAVFIFILVKYKNEIPMNEFSKSRKKKWPVDLALGIGITGLLMVFITSSILFIINIKTRNFKRRWSVTLLFGIIITVLTILIITRWFWGPFAFINYYNRFRNGNWPYHPNFFYIMVPIIFKSLIEIPAYSIFIFAIYPVIILIRKKINFYTNKLHTY</sequence>
<feature type="transmembrane region" description="Helical" evidence="1">
    <location>
        <begin position="234"/>
        <end position="266"/>
    </location>
</feature>
<evidence type="ECO:0000313" key="3">
    <source>
        <dbReference type="Proteomes" id="UP000319776"/>
    </source>
</evidence>
<feature type="transmembrane region" description="Helical" evidence="1">
    <location>
        <begin position="45"/>
        <end position="64"/>
    </location>
</feature>
<keyword evidence="3" id="KW-1185">Reference proteome</keyword>
<comment type="caution">
    <text evidence="2">The sequence shown here is derived from an EMBL/GenBank/DDBJ whole genome shotgun (WGS) entry which is preliminary data.</text>
</comment>
<evidence type="ECO:0000313" key="2">
    <source>
        <dbReference type="EMBL" id="TPE57194.1"/>
    </source>
</evidence>
<gene>
    <name evidence="2" type="ORF">FJO69_02155</name>
</gene>
<dbReference type="InterPro" id="IPR009825">
    <property type="entry name" value="ECF_substrate-spec-like"/>
</dbReference>
<dbReference type="OrthoDB" id="397703at2"/>
<organism evidence="2 3">
    <name type="scientific">[Mycoplasma] falconis</name>
    <dbReference type="NCBI Taxonomy" id="92403"/>
    <lineage>
        <taxon>Bacteria</taxon>
        <taxon>Bacillati</taxon>
        <taxon>Mycoplasmatota</taxon>
        <taxon>Mycoplasmoidales</taxon>
        <taxon>Metamycoplasmataceae</taxon>
        <taxon>Metamycoplasma</taxon>
    </lineage>
</organism>
<feature type="transmembrane region" description="Helical" evidence="1">
    <location>
        <begin position="84"/>
        <end position="105"/>
    </location>
</feature>
<keyword evidence="1" id="KW-0812">Transmembrane</keyword>
<dbReference type="Proteomes" id="UP000319776">
    <property type="component" value="Unassembled WGS sequence"/>
</dbReference>
<name>A0A501X9W3_9BACT</name>
<dbReference type="Pfam" id="PF07155">
    <property type="entry name" value="ECF-ribofla_trS"/>
    <property type="match status" value="1"/>
</dbReference>